<sequence>MADIGSRLHPQFNELALYRVFAKSIAISADVTAGLDPNYEGVLEKMNAARINGGVVVTKYTGAKGKYHTNDASAEYVAFVRNLLNQNQITWQTGELGKVDQGGGGTIAHMIAELGFEVIDCGVALLSMHSPMEIASKADIFECYRAYKAFFGA</sequence>
<dbReference type="EMBL" id="AWQQ01000091">
    <property type="protein sequence ID" value="PHJ37477.1"/>
    <property type="molecule type" value="Genomic_DNA"/>
</dbReference>
<dbReference type="Pfam" id="PF02127">
    <property type="entry name" value="Peptidase_M18"/>
    <property type="match status" value="1"/>
</dbReference>
<dbReference type="GO" id="GO:0006508">
    <property type="term" value="P:proteolysis"/>
    <property type="evidence" value="ECO:0007669"/>
    <property type="project" value="UniProtKB-KW"/>
</dbReference>
<evidence type="ECO:0000313" key="4">
    <source>
        <dbReference type="Proteomes" id="UP000222564"/>
    </source>
</evidence>
<dbReference type="PRINTS" id="PR00932">
    <property type="entry name" value="AMINO1PTASE"/>
</dbReference>
<evidence type="ECO:0000256" key="1">
    <source>
        <dbReference type="RuleBase" id="RU004386"/>
    </source>
</evidence>
<comment type="similarity">
    <text evidence="1">Belongs to the peptidase M18 family.</text>
</comment>
<dbReference type="AlphaFoldDB" id="A0A2C6M5I7"/>
<dbReference type="SUPFAM" id="SSF53187">
    <property type="entry name" value="Zn-dependent exopeptidases"/>
    <property type="match status" value="1"/>
</dbReference>
<proteinExistence type="inferred from homology"/>
<keyword evidence="1" id="KW-0482">Metalloprotease</keyword>
<keyword evidence="1" id="KW-0479">Metal-binding</keyword>
<dbReference type="GO" id="GO:0008270">
    <property type="term" value="F:zinc ion binding"/>
    <property type="evidence" value="ECO:0007669"/>
    <property type="project" value="InterPro"/>
</dbReference>
<dbReference type="EC" id="3.4.11.-" evidence="2"/>
<keyword evidence="1" id="KW-0031">Aminopeptidase</keyword>
<dbReference type="PANTHER" id="PTHR28570:SF2">
    <property type="entry name" value="M18 FAMILY AMINOPEPTIDASE 1-RELATED"/>
    <property type="match status" value="1"/>
</dbReference>
<dbReference type="Gene3D" id="3.40.630.10">
    <property type="entry name" value="Zn peptidases"/>
    <property type="match status" value="1"/>
</dbReference>
<name>A0A2C6M5I7_9FIRM</name>
<evidence type="ECO:0000313" key="3">
    <source>
        <dbReference type="EMBL" id="PHJ37477.1"/>
    </source>
</evidence>
<keyword evidence="1" id="KW-0862">Zinc</keyword>
<keyword evidence="1" id="KW-0645">Protease</keyword>
<evidence type="ECO:0000256" key="2">
    <source>
        <dbReference type="RuleBase" id="RU004387"/>
    </source>
</evidence>
<comment type="cofactor">
    <cofactor evidence="2">
        <name>Zn(2+)</name>
        <dbReference type="ChEBI" id="CHEBI:29105"/>
    </cofactor>
</comment>
<dbReference type="GO" id="GO:0004177">
    <property type="term" value="F:aminopeptidase activity"/>
    <property type="evidence" value="ECO:0007669"/>
    <property type="project" value="UniProtKB-KW"/>
</dbReference>
<gene>
    <name evidence="3" type="ORF">P378_15780</name>
</gene>
<dbReference type="PANTHER" id="PTHR28570">
    <property type="entry name" value="ASPARTYL AMINOPEPTIDASE"/>
    <property type="match status" value="1"/>
</dbReference>
<accession>A0A2C6M5I7</accession>
<comment type="caution">
    <text evidence="3">The sequence shown here is derived from an EMBL/GenBank/DDBJ whole genome shotgun (WGS) entry which is preliminary data.</text>
</comment>
<keyword evidence="1" id="KW-0378">Hydrolase</keyword>
<protein>
    <recommendedName>
        <fullName evidence="2">M18 family aminopeptidase</fullName>
        <ecNumber evidence="2">3.4.11.-</ecNumber>
    </recommendedName>
</protein>
<dbReference type="InterPro" id="IPR001948">
    <property type="entry name" value="Peptidase_M18"/>
</dbReference>
<organism evidence="3 4">
    <name type="scientific">Desulforamulus profundi</name>
    <dbReference type="NCBI Taxonomy" id="1383067"/>
    <lineage>
        <taxon>Bacteria</taxon>
        <taxon>Bacillati</taxon>
        <taxon>Bacillota</taxon>
        <taxon>Clostridia</taxon>
        <taxon>Eubacteriales</taxon>
        <taxon>Peptococcaceae</taxon>
        <taxon>Desulforamulus</taxon>
    </lineage>
</organism>
<dbReference type="GO" id="GO:0008237">
    <property type="term" value="F:metallopeptidase activity"/>
    <property type="evidence" value="ECO:0007669"/>
    <property type="project" value="UniProtKB-KW"/>
</dbReference>
<dbReference type="Proteomes" id="UP000222564">
    <property type="component" value="Unassembled WGS sequence"/>
</dbReference>
<keyword evidence="4" id="KW-1185">Reference proteome</keyword>
<reference evidence="3 4" key="1">
    <citation type="submission" date="2013-09" db="EMBL/GenBank/DDBJ databases">
        <title>Biodegradation of hydrocarbons in the deep terrestrial subsurface : characterization of a microbial consortium composed of two Desulfotomaculum species originating from a deep geological formation.</title>
        <authorList>
            <person name="Aullo T."/>
            <person name="Berlendis S."/>
            <person name="Lascourreges J.-F."/>
            <person name="Dessort D."/>
            <person name="Saint-Laurent S."/>
            <person name="Schraauwers B."/>
            <person name="Mas J."/>
            <person name="Magot M."/>
            <person name="Ranchou-Peyruse A."/>
        </authorList>
    </citation>
    <scope>NUCLEOTIDE SEQUENCE [LARGE SCALE GENOMIC DNA]</scope>
    <source>
        <strain evidence="3 4">Bs107</strain>
    </source>
</reference>